<evidence type="ECO:0000313" key="1">
    <source>
        <dbReference type="EMBL" id="GIX72003.1"/>
    </source>
</evidence>
<dbReference type="Proteomes" id="UP001054945">
    <property type="component" value="Unassembled WGS sequence"/>
</dbReference>
<name>A0AAV4MJE7_CAEEX</name>
<sequence>MDKTHDLDAIDKRKNSHRCSLIGRSNSDIVGELGLHNCKISGKGSLVQALWMLKRNLAFENLPMELWHPKNAVISNMDFALNWQKSISQCGQLDCPVKAKNGEPFKYHFKFNINIETPDL</sequence>
<comment type="caution">
    <text evidence="1">The sequence shown here is derived from an EMBL/GenBank/DDBJ whole genome shotgun (WGS) entry which is preliminary data.</text>
</comment>
<dbReference type="AlphaFoldDB" id="A0AAV4MJE7"/>
<gene>
    <name evidence="1" type="ORF">CEXT_21911</name>
</gene>
<keyword evidence="2" id="KW-1185">Reference proteome</keyword>
<accession>A0AAV4MJE7</accession>
<dbReference type="EMBL" id="BPLR01019813">
    <property type="protein sequence ID" value="GIX72003.1"/>
    <property type="molecule type" value="Genomic_DNA"/>
</dbReference>
<evidence type="ECO:0000313" key="2">
    <source>
        <dbReference type="Proteomes" id="UP001054945"/>
    </source>
</evidence>
<reference evidence="1 2" key="1">
    <citation type="submission" date="2021-06" db="EMBL/GenBank/DDBJ databases">
        <title>Caerostris extrusa draft genome.</title>
        <authorList>
            <person name="Kono N."/>
            <person name="Arakawa K."/>
        </authorList>
    </citation>
    <scope>NUCLEOTIDE SEQUENCE [LARGE SCALE GENOMIC DNA]</scope>
</reference>
<protein>
    <submittedName>
        <fullName evidence="1">Uncharacterized protein</fullName>
    </submittedName>
</protein>
<organism evidence="1 2">
    <name type="scientific">Caerostris extrusa</name>
    <name type="common">Bark spider</name>
    <name type="synonym">Caerostris bankana</name>
    <dbReference type="NCBI Taxonomy" id="172846"/>
    <lineage>
        <taxon>Eukaryota</taxon>
        <taxon>Metazoa</taxon>
        <taxon>Ecdysozoa</taxon>
        <taxon>Arthropoda</taxon>
        <taxon>Chelicerata</taxon>
        <taxon>Arachnida</taxon>
        <taxon>Araneae</taxon>
        <taxon>Araneomorphae</taxon>
        <taxon>Entelegynae</taxon>
        <taxon>Araneoidea</taxon>
        <taxon>Araneidae</taxon>
        <taxon>Caerostris</taxon>
    </lineage>
</organism>
<proteinExistence type="predicted"/>